<feature type="non-terminal residue" evidence="1">
    <location>
        <position position="1"/>
    </location>
</feature>
<protein>
    <submittedName>
        <fullName evidence="1">13889_t:CDS:1</fullName>
    </submittedName>
</protein>
<dbReference type="Proteomes" id="UP000789342">
    <property type="component" value="Unassembled WGS sequence"/>
</dbReference>
<sequence length="111" mass="12553">PPTDSETSSLATYTPASHMDMTKLETLIPLYQNITNAESNNDKTSHEVLRSYYAFGIWLTKRYEFYAIFAEAGEDKIQQVKSATANTLSKLPWPNIDYIVINISKKKQSAS</sequence>
<gene>
    <name evidence="1" type="ORF">AMORRO_LOCUS11106</name>
</gene>
<dbReference type="AlphaFoldDB" id="A0A9N9EFI8"/>
<accession>A0A9N9EFI8</accession>
<dbReference type="OrthoDB" id="2447505at2759"/>
<dbReference type="EMBL" id="CAJVPV010013427">
    <property type="protein sequence ID" value="CAG8677674.1"/>
    <property type="molecule type" value="Genomic_DNA"/>
</dbReference>
<comment type="caution">
    <text evidence="1">The sequence shown here is derived from an EMBL/GenBank/DDBJ whole genome shotgun (WGS) entry which is preliminary data.</text>
</comment>
<name>A0A9N9EFI8_9GLOM</name>
<evidence type="ECO:0000313" key="2">
    <source>
        <dbReference type="Proteomes" id="UP000789342"/>
    </source>
</evidence>
<proteinExistence type="predicted"/>
<reference evidence="1" key="1">
    <citation type="submission" date="2021-06" db="EMBL/GenBank/DDBJ databases">
        <authorList>
            <person name="Kallberg Y."/>
            <person name="Tangrot J."/>
            <person name="Rosling A."/>
        </authorList>
    </citation>
    <scope>NUCLEOTIDE SEQUENCE</scope>
    <source>
        <strain evidence="1">CL551</strain>
    </source>
</reference>
<evidence type="ECO:0000313" key="1">
    <source>
        <dbReference type="EMBL" id="CAG8677674.1"/>
    </source>
</evidence>
<keyword evidence="2" id="KW-1185">Reference proteome</keyword>
<organism evidence="1 2">
    <name type="scientific">Acaulospora morrowiae</name>
    <dbReference type="NCBI Taxonomy" id="94023"/>
    <lineage>
        <taxon>Eukaryota</taxon>
        <taxon>Fungi</taxon>
        <taxon>Fungi incertae sedis</taxon>
        <taxon>Mucoromycota</taxon>
        <taxon>Glomeromycotina</taxon>
        <taxon>Glomeromycetes</taxon>
        <taxon>Diversisporales</taxon>
        <taxon>Acaulosporaceae</taxon>
        <taxon>Acaulospora</taxon>
    </lineage>
</organism>